<dbReference type="GO" id="GO:0005634">
    <property type="term" value="C:nucleus"/>
    <property type="evidence" value="ECO:0007669"/>
    <property type="project" value="UniProtKB-SubCell"/>
</dbReference>
<name>A0A9W9ISV6_9EURO</name>
<dbReference type="Gene3D" id="4.10.240.10">
    <property type="entry name" value="Zn(2)-C6 fungal-type DNA-binding domain"/>
    <property type="match status" value="1"/>
</dbReference>
<keyword evidence="13" id="KW-1185">Reference proteome</keyword>
<evidence type="ECO:0000313" key="13">
    <source>
        <dbReference type="Proteomes" id="UP001146351"/>
    </source>
</evidence>
<dbReference type="PROSITE" id="PS50048">
    <property type="entry name" value="ZN2_CY6_FUNGAL_2"/>
    <property type="match status" value="1"/>
</dbReference>
<dbReference type="FunFam" id="1.20.1250.20:FF:000364">
    <property type="entry name" value="MFS general substrate transporter"/>
    <property type="match status" value="1"/>
</dbReference>
<keyword evidence="9" id="KW-1133">Transmembrane helix</keyword>
<feature type="compositionally biased region" description="Polar residues" evidence="8">
    <location>
        <begin position="1"/>
        <end position="11"/>
    </location>
</feature>
<dbReference type="InterPro" id="IPR011701">
    <property type="entry name" value="MFS"/>
</dbReference>
<evidence type="ECO:0000259" key="10">
    <source>
        <dbReference type="PROSITE" id="PS50048"/>
    </source>
</evidence>
<evidence type="ECO:0000256" key="8">
    <source>
        <dbReference type="SAM" id="MobiDB-lite"/>
    </source>
</evidence>
<comment type="subcellular location">
    <subcellularLocation>
        <location evidence="2">Membrane</location>
        <topology evidence="2">Multi-pass membrane protein</topology>
    </subcellularLocation>
    <subcellularLocation>
        <location evidence="1">Nucleus</location>
    </subcellularLocation>
</comment>
<feature type="transmembrane region" description="Helical" evidence="9">
    <location>
        <begin position="907"/>
        <end position="929"/>
    </location>
</feature>
<feature type="transmembrane region" description="Helical" evidence="9">
    <location>
        <begin position="743"/>
        <end position="761"/>
    </location>
</feature>
<keyword evidence="7" id="KW-0539">Nucleus</keyword>
<feature type="transmembrane region" description="Helical" evidence="9">
    <location>
        <begin position="813"/>
        <end position="834"/>
    </location>
</feature>
<dbReference type="PANTHER" id="PTHR47540">
    <property type="entry name" value="THIAMINE REPRESSIBLE GENES REGULATORY PROTEIN THI5"/>
    <property type="match status" value="1"/>
</dbReference>
<dbReference type="SUPFAM" id="SSF103473">
    <property type="entry name" value="MFS general substrate transporter"/>
    <property type="match status" value="1"/>
</dbReference>
<dbReference type="CDD" id="cd00067">
    <property type="entry name" value="GAL4"/>
    <property type="match status" value="1"/>
</dbReference>
<dbReference type="PROSITE" id="PS00463">
    <property type="entry name" value="ZN2_CY6_FUNGAL_1"/>
    <property type="match status" value="1"/>
</dbReference>
<dbReference type="InterPro" id="IPR007219">
    <property type="entry name" value="XnlR_reg_dom"/>
</dbReference>
<dbReference type="Proteomes" id="UP001146351">
    <property type="component" value="Unassembled WGS sequence"/>
</dbReference>
<feature type="transmembrane region" description="Helical" evidence="9">
    <location>
        <begin position="840"/>
        <end position="862"/>
    </location>
</feature>
<dbReference type="GO" id="GO:0000981">
    <property type="term" value="F:DNA-binding transcription factor activity, RNA polymerase II-specific"/>
    <property type="evidence" value="ECO:0007669"/>
    <property type="project" value="InterPro"/>
</dbReference>
<dbReference type="GO" id="GO:0006351">
    <property type="term" value="P:DNA-templated transcription"/>
    <property type="evidence" value="ECO:0007669"/>
    <property type="project" value="InterPro"/>
</dbReference>
<dbReference type="PANTHER" id="PTHR47540:SF2">
    <property type="entry name" value="ZN(II)2CYS6 TRANSCRIPTION FACTOR (EUROFUNG)"/>
    <property type="match status" value="1"/>
</dbReference>
<evidence type="ECO:0000256" key="1">
    <source>
        <dbReference type="ARBA" id="ARBA00004123"/>
    </source>
</evidence>
<dbReference type="AlphaFoldDB" id="A0A9W9ISV6"/>
<dbReference type="Pfam" id="PF04082">
    <property type="entry name" value="Fungal_trans"/>
    <property type="match status" value="1"/>
</dbReference>
<evidence type="ECO:0000256" key="4">
    <source>
        <dbReference type="ARBA" id="ARBA00023015"/>
    </source>
</evidence>
<evidence type="ECO:0000256" key="5">
    <source>
        <dbReference type="ARBA" id="ARBA00023125"/>
    </source>
</evidence>
<feature type="region of interest" description="Disordered" evidence="8">
    <location>
        <begin position="1"/>
        <end position="43"/>
    </location>
</feature>
<evidence type="ECO:0008006" key="14">
    <source>
        <dbReference type="Google" id="ProtNLM"/>
    </source>
</evidence>
<dbReference type="CDD" id="cd12148">
    <property type="entry name" value="fungal_TF_MHR"/>
    <property type="match status" value="1"/>
</dbReference>
<dbReference type="GO" id="GO:0008270">
    <property type="term" value="F:zinc ion binding"/>
    <property type="evidence" value="ECO:0007669"/>
    <property type="project" value="InterPro"/>
</dbReference>
<dbReference type="GO" id="GO:0016020">
    <property type="term" value="C:membrane"/>
    <property type="evidence" value="ECO:0007669"/>
    <property type="project" value="UniProtKB-SubCell"/>
</dbReference>
<accession>A0A9W9ISV6</accession>
<evidence type="ECO:0000259" key="11">
    <source>
        <dbReference type="PROSITE" id="PS50850"/>
    </source>
</evidence>
<feature type="transmembrane region" description="Helical" evidence="9">
    <location>
        <begin position="1140"/>
        <end position="1162"/>
    </location>
</feature>
<gene>
    <name evidence="12" type="ORF">N7492_000995</name>
</gene>
<dbReference type="Pfam" id="PF07690">
    <property type="entry name" value="MFS_1"/>
    <property type="match status" value="1"/>
</dbReference>
<dbReference type="Gene3D" id="1.20.1250.20">
    <property type="entry name" value="MFS general substrate transporter like domains"/>
    <property type="match status" value="2"/>
</dbReference>
<feature type="transmembrane region" description="Helical" evidence="9">
    <location>
        <begin position="1041"/>
        <end position="1060"/>
    </location>
</feature>
<organism evidence="12 13">
    <name type="scientific">Penicillium capsulatum</name>
    <dbReference type="NCBI Taxonomy" id="69766"/>
    <lineage>
        <taxon>Eukaryota</taxon>
        <taxon>Fungi</taxon>
        <taxon>Dikarya</taxon>
        <taxon>Ascomycota</taxon>
        <taxon>Pezizomycotina</taxon>
        <taxon>Eurotiomycetes</taxon>
        <taxon>Eurotiomycetidae</taxon>
        <taxon>Eurotiales</taxon>
        <taxon>Aspergillaceae</taxon>
        <taxon>Penicillium</taxon>
    </lineage>
</organism>
<evidence type="ECO:0000256" key="7">
    <source>
        <dbReference type="ARBA" id="ARBA00023242"/>
    </source>
</evidence>
<dbReference type="GO" id="GO:0043565">
    <property type="term" value="F:sequence-specific DNA binding"/>
    <property type="evidence" value="ECO:0007669"/>
    <property type="project" value="TreeGrafter"/>
</dbReference>
<dbReference type="SMART" id="SM00066">
    <property type="entry name" value="GAL4"/>
    <property type="match status" value="1"/>
</dbReference>
<dbReference type="InterPro" id="IPR001138">
    <property type="entry name" value="Zn2Cys6_DnaBD"/>
</dbReference>
<feature type="transmembrane region" description="Helical" evidence="9">
    <location>
        <begin position="874"/>
        <end position="895"/>
    </location>
</feature>
<proteinExistence type="predicted"/>
<dbReference type="GO" id="GO:0045944">
    <property type="term" value="P:positive regulation of transcription by RNA polymerase II"/>
    <property type="evidence" value="ECO:0007669"/>
    <property type="project" value="TreeGrafter"/>
</dbReference>
<dbReference type="SMART" id="SM00906">
    <property type="entry name" value="Fungal_trans"/>
    <property type="match status" value="1"/>
</dbReference>
<reference evidence="12" key="1">
    <citation type="submission" date="2022-11" db="EMBL/GenBank/DDBJ databases">
        <authorList>
            <person name="Petersen C."/>
        </authorList>
    </citation>
    <scope>NUCLEOTIDE SEQUENCE</scope>
    <source>
        <strain evidence="12">IBT 21917</strain>
    </source>
</reference>
<protein>
    <recommendedName>
        <fullName evidence="14">Major facilitator superfamily (MFS) profile domain-containing protein</fullName>
    </recommendedName>
</protein>
<sequence length="1199" mass="135195">MPSPSILQGSTPEAPVSDSIALKRPAVLDNESPGAENRRKDPKISRACDACKRKKVRCNGTLPCRNCDRRRLGCTYNSKYGRGRPPTPPISAAASQEPINIAPHISAPHIQIQHRDEIVEISGAQLPSRASPEAEIDGQYFDPTSGLNFLHRAWTKLFTRKAELASYGPNDSDRYQLLTSAGDRPFYVDQNMPENGCLPDDETIRKLQAFYFETCVVTYRMFHRPTVENWTESFLKDREQNRPMVHSIGPARTAILLTILAISSLRHEKIAGDIHVENEANALRRSDQLFCTAMKLTDSELGFPRLESAQARLLQVLYLLQTSRMNKGWYTFGNAFHITLSLGMHRRRDTKRDVPLSSRPFNYITSQCSKRTFWVAYIIDRYLSVVFGRPRLYQEEDIDQEFPESVNDEDMTPQGPLTPEEGNDCHIESLMFHARIATIIGRISRHVYSVSGTPKSDRLAAANDLVRELHEWRASLPSHLGTVQPSTLIPSFRRQAIALKLAYFHAIMHATRPFLLGEEATSSVFECIDAAKASLELVDKMARDNTLFHSFWWTHYVTFCALAVVYVWEIQQTRLQINHHNQQSYRKLFDLAERCSSHLQRATTGLSPSRRYNIILEELRLEAQECRVSRDMTQETSQDMISPFENSASLNNRFSELAAPGPGVGFQDANILNASDTSLFTDWLTLDSSVVVGVRDRHCSHTPEKDVTAMHLENQTFRGISTEDEEFLQSFSEEAKKRVLRKVDIRLVPMFVLLYLVAYIDKTNIGNAKIEGLLPSLQMDGIQYNIALSIFFIPYVLAEVPSNMILNRLQRPSRYLGGLIFCWGVIMTCTGFVQNFAGLVVIRFLLGLFEAGFLPGAVLIISKWYVPSEMQTRIGILYTSAASGGAFSGLLAFGIAKMDGIGNYAGWRWIFIIEGLATIVMAAACYMLLLDSPSLSSSWLTPDEVRFLEVRQLANTSLDSPHKGFDWRLLWDVFTDWKICLLIFANWSNSVPNYALKFTMPDIITTMGYTSAKAQLMTIPPYAVGAISAYAFSVFADRYTWRMPFILVPQLAIIVAFSILFSKSTNIQDNVALCYFGVCLACFGMYPILPGVNAWNVSNIPNPRKRAVAIGYLICMGNAGGIIGSYIYRAEEKPKYPTGYGTSFAFAAAGVVAGLTLEYFLWRENAKKEKVTEVEICARYTEDELREMGERSPLFKYTL</sequence>
<comment type="caution">
    <text evidence="12">The sequence shown here is derived from an EMBL/GenBank/DDBJ whole genome shotgun (WGS) entry which is preliminary data.</text>
</comment>
<reference evidence="12" key="2">
    <citation type="journal article" date="2023" name="IMA Fungus">
        <title>Comparative genomic study of the Penicillium genus elucidates a diverse pangenome and 15 lateral gene transfer events.</title>
        <authorList>
            <person name="Petersen C."/>
            <person name="Sorensen T."/>
            <person name="Nielsen M.R."/>
            <person name="Sondergaard T.E."/>
            <person name="Sorensen J.L."/>
            <person name="Fitzpatrick D.A."/>
            <person name="Frisvad J.C."/>
            <person name="Nielsen K.L."/>
        </authorList>
    </citation>
    <scope>NUCLEOTIDE SEQUENCE</scope>
    <source>
        <strain evidence="12">IBT 21917</strain>
    </source>
</reference>
<feature type="transmembrane region" description="Helical" evidence="9">
    <location>
        <begin position="1072"/>
        <end position="1089"/>
    </location>
</feature>
<dbReference type="FunFam" id="1.20.1250.20:FF:000034">
    <property type="entry name" value="MFS general substrate transporter"/>
    <property type="match status" value="1"/>
</dbReference>
<evidence type="ECO:0000256" key="2">
    <source>
        <dbReference type="ARBA" id="ARBA00004141"/>
    </source>
</evidence>
<feature type="domain" description="Major facilitator superfamily (MFS) profile" evidence="11">
    <location>
        <begin position="747"/>
        <end position="1166"/>
    </location>
</feature>
<dbReference type="InterPro" id="IPR036864">
    <property type="entry name" value="Zn2-C6_fun-type_DNA-bd_sf"/>
</dbReference>
<feature type="transmembrane region" description="Helical" evidence="9">
    <location>
        <begin position="550"/>
        <end position="568"/>
    </location>
</feature>
<keyword evidence="4" id="KW-0805">Transcription regulation</keyword>
<evidence type="ECO:0000256" key="6">
    <source>
        <dbReference type="ARBA" id="ARBA00023163"/>
    </source>
</evidence>
<dbReference type="InterPro" id="IPR051711">
    <property type="entry name" value="Stress_Response_Reg"/>
</dbReference>
<feature type="transmembrane region" description="Helical" evidence="9">
    <location>
        <begin position="781"/>
        <end position="801"/>
    </location>
</feature>
<dbReference type="SUPFAM" id="SSF57701">
    <property type="entry name" value="Zn2/Cys6 DNA-binding domain"/>
    <property type="match status" value="1"/>
</dbReference>
<evidence type="ECO:0000313" key="12">
    <source>
        <dbReference type="EMBL" id="KAJ5183379.1"/>
    </source>
</evidence>
<dbReference type="OrthoDB" id="2962993at2759"/>
<dbReference type="PROSITE" id="PS50850">
    <property type="entry name" value="MFS"/>
    <property type="match status" value="1"/>
</dbReference>
<feature type="domain" description="Zn(2)-C6 fungal-type" evidence="10">
    <location>
        <begin position="47"/>
        <end position="76"/>
    </location>
</feature>
<keyword evidence="6" id="KW-0804">Transcription</keyword>
<dbReference type="InterPro" id="IPR036259">
    <property type="entry name" value="MFS_trans_sf"/>
</dbReference>
<keyword evidence="9" id="KW-0472">Membrane</keyword>
<keyword evidence="3" id="KW-0479">Metal-binding</keyword>
<dbReference type="EMBL" id="JAPQKO010000001">
    <property type="protein sequence ID" value="KAJ5183379.1"/>
    <property type="molecule type" value="Genomic_DNA"/>
</dbReference>
<keyword evidence="5" id="KW-0238">DNA-binding</keyword>
<feature type="transmembrane region" description="Helical" evidence="9">
    <location>
        <begin position="1109"/>
        <end position="1128"/>
    </location>
</feature>
<evidence type="ECO:0000256" key="9">
    <source>
        <dbReference type="SAM" id="Phobius"/>
    </source>
</evidence>
<keyword evidence="9" id="KW-0812">Transmembrane</keyword>
<dbReference type="InterPro" id="IPR020846">
    <property type="entry name" value="MFS_dom"/>
</dbReference>
<evidence type="ECO:0000256" key="3">
    <source>
        <dbReference type="ARBA" id="ARBA00022723"/>
    </source>
</evidence>
<dbReference type="GO" id="GO:0022857">
    <property type="term" value="F:transmembrane transporter activity"/>
    <property type="evidence" value="ECO:0007669"/>
    <property type="project" value="InterPro"/>
</dbReference>
<dbReference type="Pfam" id="PF00172">
    <property type="entry name" value="Zn_clus"/>
    <property type="match status" value="1"/>
</dbReference>